<dbReference type="InParanoid" id="A0A067QT55"/>
<feature type="binding site" evidence="19">
    <location>
        <position position="176"/>
    </location>
    <ligand>
        <name>Ca(2+)</name>
        <dbReference type="ChEBI" id="CHEBI:29108"/>
        <label>1</label>
    </ligand>
</feature>
<dbReference type="PROSITE" id="PS50081">
    <property type="entry name" value="ZF_DAG_PE_2"/>
    <property type="match status" value="1"/>
</dbReference>
<dbReference type="PIRSF" id="PIRSF000550">
    <property type="entry name" value="PKC_alpha"/>
    <property type="match status" value="1"/>
</dbReference>
<dbReference type="Pfam" id="PF00433">
    <property type="entry name" value="Pkinase_C"/>
    <property type="match status" value="1"/>
</dbReference>
<dbReference type="FunFam" id="3.30.60.20:FF:000052">
    <property type="entry name" value="Protein kinase C"/>
    <property type="match status" value="1"/>
</dbReference>
<dbReference type="Gene3D" id="2.60.40.150">
    <property type="entry name" value="C2 domain"/>
    <property type="match status" value="1"/>
</dbReference>
<evidence type="ECO:0000256" key="10">
    <source>
        <dbReference type="ARBA" id="ARBA00022777"/>
    </source>
</evidence>
<keyword evidence="9" id="KW-0863">Zinc-finger</keyword>
<dbReference type="PROSITE" id="PS50004">
    <property type="entry name" value="C2"/>
    <property type="match status" value="1"/>
</dbReference>
<dbReference type="FunFam" id="2.60.40.150:FF:000012">
    <property type="entry name" value="Kinase C alpha type"/>
    <property type="match status" value="1"/>
</dbReference>
<dbReference type="CDD" id="cd04026">
    <property type="entry name" value="C2_PKC_alpha_gamma"/>
    <property type="match status" value="1"/>
</dbReference>
<evidence type="ECO:0000256" key="9">
    <source>
        <dbReference type="ARBA" id="ARBA00022771"/>
    </source>
</evidence>
<feature type="binding site" evidence="19">
    <location>
        <position position="116"/>
    </location>
    <ligand>
        <name>Ca(2+)</name>
        <dbReference type="ChEBI" id="CHEBI:29108"/>
        <label>1</label>
    </ligand>
</feature>
<organism evidence="25 26">
    <name type="scientific">Zootermopsis nevadensis</name>
    <name type="common">Dampwood termite</name>
    <dbReference type="NCBI Taxonomy" id="136037"/>
    <lineage>
        <taxon>Eukaryota</taxon>
        <taxon>Metazoa</taxon>
        <taxon>Ecdysozoa</taxon>
        <taxon>Arthropoda</taxon>
        <taxon>Hexapoda</taxon>
        <taxon>Insecta</taxon>
        <taxon>Pterygota</taxon>
        <taxon>Neoptera</taxon>
        <taxon>Polyneoptera</taxon>
        <taxon>Dictyoptera</taxon>
        <taxon>Blattodea</taxon>
        <taxon>Blattoidea</taxon>
        <taxon>Termitoidae</taxon>
        <taxon>Termopsidae</taxon>
        <taxon>Zootermopsis</taxon>
    </lineage>
</organism>
<feature type="binding site" evidence="19">
    <location>
        <position position="175"/>
    </location>
    <ligand>
        <name>Ca(2+)</name>
        <dbReference type="ChEBI" id="CHEBI:29108"/>
        <label>1</label>
    </ligand>
</feature>
<dbReference type="STRING" id="136037.A0A067QT55"/>
<feature type="binding site" evidence="19">
    <location>
        <position position="123"/>
    </location>
    <ligand>
        <name>Ca(2+)</name>
        <dbReference type="ChEBI" id="CHEBI:29108"/>
        <label>1</label>
    </ligand>
</feature>
<dbReference type="InterPro" id="IPR008271">
    <property type="entry name" value="Ser/Thr_kinase_AS"/>
</dbReference>
<evidence type="ECO:0000313" key="26">
    <source>
        <dbReference type="Proteomes" id="UP000027135"/>
    </source>
</evidence>
<keyword evidence="26" id="KW-1185">Reference proteome</keyword>
<dbReference type="SUPFAM" id="SSF56112">
    <property type="entry name" value="Protein kinase-like (PK-like)"/>
    <property type="match status" value="1"/>
</dbReference>
<dbReference type="PRINTS" id="PR00008">
    <property type="entry name" value="DAGPEDOMAIN"/>
</dbReference>
<evidence type="ECO:0000259" key="23">
    <source>
        <dbReference type="PROSITE" id="PS50081"/>
    </source>
</evidence>
<dbReference type="Pfam" id="PF00069">
    <property type="entry name" value="Pkinase"/>
    <property type="match status" value="1"/>
</dbReference>
<keyword evidence="8 20" id="KW-0547">Nucleotide-binding</keyword>
<evidence type="ECO:0000259" key="24">
    <source>
        <dbReference type="PROSITE" id="PS51285"/>
    </source>
</evidence>
<keyword evidence="5" id="KW-0808">Transferase</keyword>
<keyword evidence="4" id="KW-0597">Phosphoprotein</keyword>
<keyword evidence="11" id="KW-0862">Zinc</keyword>
<evidence type="ECO:0000256" key="5">
    <source>
        <dbReference type="ARBA" id="ARBA00022679"/>
    </source>
</evidence>
<dbReference type="AlphaFoldDB" id="A0A067QT55"/>
<feature type="domain" description="AGC-kinase C-terminal" evidence="24">
    <location>
        <begin position="538"/>
        <end position="607"/>
    </location>
</feature>
<feature type="non-terminal residue" evidence="25">
    <location>
        <position position="1"/>
    </location>
</feature>
<dbReference type="GO" id="GO:0008270">
    <property type="term" value="F:zinc ion binding"/>
    <property type="evidence" value="ECO:0007669"/>
    <property type="project" value="UniProtKB-KW"/>
</dbReference>
<dbReference type="PROSITE" id="PS00108">
    <property type="entry name" value="PROTEIN_KINASE_ST"/>
    <property type="match status" value="1"/>
</dbReference>
<dbReference type="Gene3D" id="3.30.60.20">
    <property type="match status" value="1"/>
</dbReference>
<evidence type="ECO:0000256" key="12">
    <source>
        <dbReference type="ARBA" id="ARBA00022837"/>
    </source>
</evidence>
<evidence type="ECO:0000256" key="1">
    <source>
        <dbReference type="ARBA" id="ARBA00005490"/>
    </source>
</evidence>
<dbReference type="PROSITE" id="PS51285">
    <property type="entry name" value="AGC_KINASE_CTER"/>
    <property type="match status" value="1"/>
</dbReference>
<dbReference type="Pfam" id="PF00168">
    <property type="entry name" value="C2"/>
    <property type="match status" value="1"/>
</dbReference>
<feature type="domain" description="C2" evidence="21">
    <location>
        <begin position="88"/>
        <end position="204"/>
    </location>
</feature>
<evidence type="ECO:0000256" key="6">
    <source>
        <dbReference type="ARBA" id="ARBA00022723"/>
    </source>
</evidence>
<comment type="similarity">
    <text evidence="1">Belongs to the protein kinase superfamily. AGC Ser/Thr protein kinase family. PKC subfamily.</text>
</comment>
<dbReference type="CDD" id="cd20836">
    <property type="entry name" value="C1_cPKC_rpt2"/>
    <property type="match status" value="1"/>
</dbReference>
<dbReference type="OMA" id="VHEIKSH"/>
<dbReference type="FunFam" id="1.10.510.10:FF:000023">
    <property type="entry name" value="Protein kinase C"/>
    <property type="match status" value="1"/>
</dbReference>
<comment type="catalytic activity">
    <reaction evidence="15">
        <text>L-seryl-[protein] + ATP = O-phospho-L-seryl-[protein] + ADP + H(+)</text>
        <dbReference type="Rhea" id="RHEA:17989"/>
        <dbReference type="Rhea" id="RHEA-COMP:9863"/>
        <dbReference type="Rhea" id="RHEA-COMP:11604"/>
        <dbReference type="ChEBI" id="CHEBI:15378"/>
        <dbReference type="ChEBI" id="CHEBI:29999"/>
        <dbReference type="ChEBI" id="CHEBI:30616"/>
        <dbReference type="ChEBI" id="CHEBI:83421"/>
        <dbReference type="ChEBI" id="CHEBI:456216"/>
        <dbReference type="EC" id="2.7.11.13"/>
    </reaction>
</comment>
<dbReference type="SMART" id="SM00133">
    <property type="entry name" value="S_TK_X"/>
    <property type="match status" value="1"/>
</dbReference>
<evidence type="ECO:0000259" key="21">
    <source>
        <dbReference type="PROSITE" id="PS50004"/>
    </source>
</evidence>
<feature type="domain" description="Phorbol-ester/DAG-type" evidence="23">
    <location>
        <begin position="31"/>
        <end position="81"/>
    </location>
</feature>
<feature type="binding site" evidence="19">
    <location>
        <position position="180"/>
    </location>
    <ligand>
        <name>Ca(2+)</name>
        <dbReference type="ChEBI" id="CHEBI:29108"/>
        <label>1</label>
    </ligand>
</feature>
<dbReference type="InterPro" id="IPR035892">
    <property type="entry name" value="C2_domain_sf"/>
</dbReference>
<dbReference type="PANTHER" id="PTHR24351">
    <property type="entry name" value="RIBOSOMAL PROTEIN S6 KINASE"/>
    <property type="match status" value="1"/>
</dbReference>
<dbReference type="InterPro" id="IPR000961">
    <property type="entry name" value="AGC-kinase_C"/>
</dbReference>
<keyword evidence="6 19" id="KW-0479">Metal-binding</keyword>
<feature type="binding site" evidence="19">
    <location>
        <position position="177"/>
    </location>
    <ligand>
        <name>Ca(2+)</name>
        <dbReference type="ChEBI" id="CHEBI:29108"/>
        <label>1</label>
    </ligand>
</feature>
<keyword evidence="10 25" id="KW-0418">Kinase</keyword>
<feature type="active site" description="Proton acceptor" evidence="16">
    <location>
        <position position="403"/>
    </location>
</feature>
<evidence type="ECO:0000256" key="4">
    <source>
        <dbReference type="ARBA" id="ARBA00022553"/>
    </source>
</evidence>
<feature type="binding site" evidence="17">
    <location>
        <position position="125"/>
    </location>
    <ligand>
        <name>a 1,2-diacyl-sn-glycero-3-phospho-(1D-myo-inositol-4,5-bisphosphate)</name>
        <dbReference type="ChEBI" id="CHEBI:58456"/>
    </ligand>
</feature>
<protein>
    <recommendedName>
        <fullName evidence="2">protein kinase C</fullName>
        <ecNumber evidence="2">2.7.11.13</ecNumber>
    </recommendedName>
</protein>
<evidence type="ECO:0000256" key="11">
    <source>
        <dbReference type="ARBA" id="ARBA00022833"/>
    </source>
</evidence>
<evidence type="ECO:0000256" key="20">
    <source>
        <dbReference type="PROSITE-ProRule" id="PRU10141"/>
    </source>
</evidence>
<dbReference type="InterPro" id="IPR046349">
    <property type="entry name" value="C1-like_sf"/>
</dbReference>
<feature type="binding site" evidence="18">
    <location>
        <begin position="285"/>
        <end position="293"/>
    </location>
    <ligand>
        <name>ATP</name>
        <dbReference type="ChEBI" id="CHEBI:30616"/>
    </ligand>
</feature>
<dbReference type="InterPro" id="IPR000008">
    <property type="entry name" value="C2_dom"/>
</dbReference>
<evidence type="ECO:0000256" key="2">
    <source>
        <dbReference type="ARBA" id="ARBA00012429"/>
    </source>
</evidence>
<evidence type="ECO:0000256" key="17">
    <source>
        <dbReference type="PIRSR" id="PIRSR000550-2"/>
    </source>
</evidence>
<keyword evidence="7" id="KW-0677">Repeat</keyword>
<evidence type="ECO:0000256" key="16">
    <source>
        <dbReference type="PIRSR" id="PIRSR000550-1"/>
    </source>
</evidence>
<evidence type="ECO:0000256" key="8">
    <source>
        <dbReference type="ARBA" id="ARBA00022741"/>
    </source>
</evidence>
<dbReference type="PROSITE" id="PS50011">
    <property type="entry name" value="PROTEIN_KINASE_DOM"/>
    <property type="match status" value="1"/>
</dbReference>
<evidence type="ECO:0000256" key="19">
    <source>
        <dbReference type="PIRSR" id="PIRSR000550-4"/>
    </source>
</evidence>
<dbReference type="GO" id="GO:0005524">
    <property type="term" value="F:ATP binding"/>
    <property type="evidence" value="ECO:0007669"/>
    <property type="project" value="UniProtKB-UniRule"/>
</dbReference>
<dbReference type="SUPFAM" id="SSF57889">
    <property type="entry name" value="Cysteine-rich domain"/>
    <property type="match status" value="1"/>
</dbReference>
<keyword evidence="12 19" id="KW-0106">Calcium</keyword>
<evidence type="ECO:0000256" key="18">
    <source>
        <dbReference type="PIRSR" id="PIRSR000550-3"/>
    </source>
</evidence>
<reference evidence="25 26" key="1">
    <citation type="journal article" date="2014" name="Nat. Commun.">
        <title>Molecular traces of alternative social organization in a termite genome.</title>
        <authorList>
            <person name="Terrapon N."/>
            <person name="Li C."/>
            <person name="Robertson H.M."/>
            <person name="Ji L."/>
            <person name="Meng X."/>
            <person name="Booth W."/>
            <person name="Chen Z."/>
            <person name="Childers C.P."/>
            <person name="Glastad K.M."/>
            <person name="Gokhale K."/>
            <person name="Gowin J."/>
            <person name="Gronenberg W."/>
            <person name="Hermansen R.A."/>
            <person name="Hu H."/>
            <person name="Hunt B.G."/>
            <person name="Huylmans A.K."/>
            <person name="Khalil S.M."/>
            <person name="Mitchell R.D."/>
            <person name="Munoz-Torres M.C."/>
            <person name="Mustard J.A."/>
            <person name="Pan H."/>
            <person name="Reese J.T."/>
            <person name="Scharf M.E."/>
            <person name="Sun F."/>
            <person name="Vogel H."/>
            <person name="Xiao J."/>
            <person name="Yang W."/>
            <person name="Yang Z."/>
            <person name="Yang Z."/>
            <person name="Zhou J."/>
            <person name="Zhu J."/>
            <person name="Brent C.S."/>
            <person name="Elsik C.G."/>
            <person name="Goodisman M.A."/>
            <person name="Liberles D.A."/>
            <person name="Roe R.M."/>
            <person name="Vargo E.L."/>
            <person name="Vilcinskas A."/>
            <person name="Wang J."/>
            <person name="Bornberg-Bauer E."/>
            <person name="Korb J."/>
            <person name="Zhang G."/>
            <person name="Liebig J."/>
        </authorList>
    </citation>
    <scope>NUCLEOTIDE SEQUENCE [LARGE SCALE GENOMIC DNA]</scope>
    <source>
        <tissue evidence="25">Whole organism</tissue>
    </source>
</reference>
<dbReference type="Gene3D" id="1.10.510.10">
    <property type="entry name" value="Transferase(Phosphotransferase) domain 1"/>
    <property type="match status" value="1"/>
</dbReference>
<feature type="binding site" evidence="19">
    <location>
        <position position="117"/>
    </location>
    <ligand>
        <name>Ca(2+)</name>
        <dbReference type="ChEBI" id="CHEBI:29108"/>
        <label>1</label>
    </ligand>
</feature>
<dbReference type="InterPro" id="IPR020454">
    <property type="entry name" value="DAG/PE-bd"/>
</dbReference>
<dbReference type="SMART" id="SM00220">
    <property type="entry name" value="S_TKc"/>
    <property type="match status" value="1"/>
</dbReference>
<dbReference type="GO" id="GO:0004697">
    <property type="term" value="F:diacylglycerol-dependent serine/threonine kinase activity"/>
    <property type="evidence" value="ECO:0007669"/>
    <property type="project" value="UniProtKB-EC"/>
</dbReference>
<dbReference type="FunCoup" id="A0A067QT55">
    <property type="interactions" value="333"/>
</dbReference>
<dbReference type="SMART" id="SM00109">
    <property type="entry name" value="C1"/>
    <property type="match status" value="1"/>
</dbReference>
<evidence type="ECO:0000313" key="25">
    <source>
        <dbReference type="EMBL" id="KDR13146.1"/>
    </source>
</evidence>
<gene>
    <name evidence="25" type="ORF">L798_11329</name>
</gene>
<feature type="binding site" evidence="19">
    <location>
        <position position="183"/>
    </location>
    <ligand>
        <name>Ca(2+)</name>
        <dbReference type="ChEBI" id="CHEBI:29108"/>
        <label>1</label>
    </ligand>
</feature>
<dbReference type="InterPro" id="IPR014375">
    <property type="entry name" value="Protein_kinase_C_a/b/g"/>
</dbReference>
<dbReference type="CDD" id="cd05587">
    <property type="entry name" value="STKc_cPKC"/>
    <property type="match status" value="1"/>
</dbReference>
<evidence type="ECO:0000256" key="3">
    <source>
        <dbReference type="ARBA" id="ARBA00022527"/>
    </source>
</evidence>
<evidence type="ECO:0000256" key="15">
    <source>
        <dbReference type="ARBA" id="ARBA00047470"/>
    </source>
</evidence>
<keyword evidence="13 18" id="KW-0067">ATP-binding</keyword>
<dbReference type="InterPro" id="IPR017892">
    <property type="entry name" value="Pkinase_C"/>
</dbReference>
<comment type="cofactor">
    <cofactor evidence="19">
        <name>Ca(2+)</name>
        <dbReference type="ChEBI" id="CHEBI:29108"/>
    </cofactor>
    <text evidence="19">Binds 3 Ca(2+) ions per subunit. The ions are bound to the C2 domain.</text>
</comment>
<dbReference type="PROSITE" id="PS00107">
    <property type="entry name" value="PROTEIN_KINASE_ATP"/>
    <property type="match status" value="1"/>
</dbReference>
<accession>A0A067QT55</accession>
<sequence length="607" mass="69383">SFVVHKRCHEYVSFTCPGADKGADSDDSRTKHRFRVHTYSSPTFCDHCGSLLYGVIHQGMQCEACDMNVHKRCVETVPNLCGCDHTERRGRIELKIICAGSKLTVEVRQGRNMIPMDPNGSSDPYVKLKLIPDSDNVKKKTKTIRSSLNPVWNETLTFELKPEDKDRRLLIEVWDWDRTSRNDFMGSLSFGISELIKAPVEGWYKLLTQEEGEFYNVPVPEEAKTKVLLLQKHIMVISYPRNVMSTISVDSSQIVAPLVSDKDVPHNMGKKDVIRASDFNFLMVLGKGSFGKVMLAERKGTDELYAIKILKKDIIIQDDDVECTMVEKRVLALSSKPPFLVQLHSCFQTMDRLYFVMEYVNGGDLMFQIQQCGKFKEPVAVFYSAEIAIGLFYLHARGIVYRDLKLDNVLLDQDGHIKIADFGMCKEGINGDKTTKTFCGTPDYIAPEIILYQPYGKSVDWWAYGVLLYEMLVGQPPFDGEDEEELFAAITDHNVSYPKSLSKEAKESCKGFLTKNPTKRLGCGPRGEEDVRGHAFFRRIDWEKIENREVQPPFKPKIVRFKNINFDKQFTSEKTDLTPTDKLFMMNLDQTEFMGFSFLNPEFVQHV</sequence>
<dbReference type="eggNOG" id="KOG0696">
    <property type="taxonomic scope" value="Eukaryota"/>
</dbReference>
<feature type="binding site" evidence="19">
    <location>
        <position position="181"/>
    </location>
    <ligand>
        <name>Ca(2+)</name>
        <dbReference type="ChEBI" id="CHEBI:29108"/>
        <label>1</label>
    </ligand>
</feature>
<dbReference type="Pfam" id="PF00130">
    <property type="entry name" value="C1_1"/>
    <property type="match status" value="1"/>
</dbReference>
<proteinExistence type="inferred from homology"/>
<feature type="binding site" evidence="17">
    <location>
        <position position="174"/>
    </location>
    <ligand>
        <name>a 1,2-diacyl-sn-glycero-3-phospho-(1D-myo-inositol-4,5-bisphosphate)</name>
        <dbReference type="ChEBI" id="CHEBI:58456"/>
    </ligand>
</feature>
<dbReference type="Proteomes" id="UP000027135">
    <property type="component" value="Unassembled WGS sequence"/>
</dbReference>
<dbReference type="InterPro" id="IPR002219">
    <property type="entry name" value="PKC_DAG/PE"/>
</dbReference>
<evidence type="ECO:0000256" key="7">
    <source>
        <dbReference type="ARBA" id="ARBA00022737"/>
    </source>
</evidence>
<evidence type="ECO:0000256" key="14">
    <source>
        <dbReference type="ARBA" id="ARBA00047272"/>
    </source>
</evidence>
<dbReference type="FunFam" id="3.30.200.20:FF:000080">
    <property type="entry name" value="Protein kinase C"/>
    <property type="match status" value="1"/>
</dbReference>
<comment type="catalytic activity">
    <reaction evidence="14">
        <text>L-threonyl-[protein] + ATP = O-phospho-L-threonyl-[protein] + ADP + H(+)</text>
        <dbReference type="Rhea" id="RHEA:46608"/>
        <dbReference type="Rhea" id="RHEA-COMP:11060"/>
        <dbReference type="Rhea" id="RHEA-COMP:11605"/>
        <dbReference type="ChEBI" id="CHEBI:15378"/>
        <dbReference type="ChEBI" id="CHEBI:30013"/>
        <dbReference type="ChEBI" id="CHEBI:30616"/>
        <dbReference type="ChEBI" id="CHEBI:61977"/>
        <dbReference type="ChEBI" id="CHEBI:456216"/>
        <dbReference type="EC" id="2.7.11.13"/>
    </reaction>
</comment>
<dbReference type="InterPro" id="IPR000719">
    <property type="entry name" value="Prot_kinase_dom"/>
</dbReference>
<dbReference type="EC" id="2.7.11.13" evidence="2"/>
<dbReference type="InterPro" id="IPR011009">
    <property type="entry name" value="Kinase-like_dom_sf"/>
</dbReference>
<feature type="domain" description="Protein kinase" evidence="22">
    <location>
        <begin position="279"/>
        <end position="537"/>
    </location>
</feature>
<evidence type="ECO:0000256" key="13">
    <source>
        <dbReference type="ARBA" id="ARBA00022840"/>
    </source>
</evidence>
<dbReference type="EMBL" id="KK852965">
    <property type="protein sequence ID" value="KDR13146.1"/>
    <property type="molecule type" value="Genomic_DNA"/>
</dbReference>
<dbReference type="PRINTS" id="PR00360">
    <property type="entry name" value="C2DOMAIN"/>
</dbReference>
<name>A0A067QT55_ZOONE</name>
<dbReference type="SUPFAM" id="SSF49562">
    <property type="entry name" value="C2 domain (Calcium/lipid-binding domain, CaLB)"/>
    <property type="match status" value="1"/>
</dbReference>
<dbReference type="Gene3D" id="3.30.200.20">
    <property type="entry name" value="Phosphorylase Kinase, domain 1"/>
    <property type="match status" value="2"/>
</dbReference>
<keyword evidence="3" id="KW-0723">Serine/threonine-protein kinase</keyword>
<evidence type="ECO:0000259" key="22">
    <source>
        <dbReference type="PROSITE" id="PS50011"/>
    </source>
</evidence>
<dbReference type="InterPro" id="IPR017441">
    <property type="entry name" value="Protein_kinase_ATP_BS"/>
</dbReference>
<dbReference type="SMART" id="SM00239">
    <property type="entry name" value="C2"/>
    <property type="match status" value="1"/>
</dbReference>
<feature type="binding site" evidence="18 20">
    <location>
        <position position="308"/>
    </location>
    <ligand>
        <name>ATP</name>
        <dbReference type="ChEBI" id="CHEBI:30616"/>
    </ligand>
</feature>